<evidence type="ECO:0000256" key="3">
    <source>
        <dbReference type="ARBA" id="ARBA00022958"/>
    </source>
</evidence>
<proteinExistence type="predicted"/>
<evidence type="ECO:0000313" key="7">
    <source>
        <dbReference type="Proteomes" id="UP001558713"/>
    </source>
</evidence>
<dbReference type="Pfam" id="PF23256">
    <property type="entry name" value="CHX17_2nd"/>
    <property type="match status" value="1"/>
</dbReference>
<keyword evidence="2" id="KW-0633">Potassium transport</keyword>
<gene>
    <name evidence="6" type="ORF">V5N11_022290</name>
</gene>
<dbReference type="PANTHER" id="PTHR32468">
    <property type="entry name" value="CATION/H + ANTIPORTER"/>
    <property type="match status" value="1"/>
</dbReference>
<evidence type="ECO:0000313" key="6">
    <source>
        <dbReference type="EMBL" id="KAL1214845.1"/>
    </source>
</evidence>
<keyword evidence="7" id="KW-1185">Reference proteome</keyword>
<evidence type="ECO:0000256" key="1">
    <source>
        <dbReference type="ARBA" id="ARBA00022448"/>
    </source>
</evidence>
<evidence type="ECO:0000256" key="4">
    <source>
        <dbReference type="ARBA" id="ARBA00023065"/>
    </source>
</evidence>
<dbReference type="Proteomes" id="UP001558713">
    <property type="component" value="Unassembled WGS sequence"/>
</dbReference>
<feature type="domain" description="Cation/H(+) antiporter central" evidence="5">
    <location>
        <begin position="7"/>
        <end position="100"/>
    </location>
</feature>
<keyword evidence="3" id="KW-0630">Potassium</keyword>
<dbReference type="GO" id="GO:0006813">
    <property type="term" value="P:potassium ion transport"/>
    <property type="evidence" value="ECO:0007669"/>
    <property type="project" value="UniProtKB-KW"/>
</dbReference>
<comment type="caution">
    <text evidence="6">The sequence shown here is derived from an EMBL/GenBank/DDBJ whole genome shotgun (WGS) entry which is preliminary data.</text>
</comment>
<protein>
    <submittedName>
        <fullName evidence="6">Cation/H(+) antiporter 4</fullName>
    </submittedName>
</protein>
<reference evidence="6 7" key="1">
    <citation type="submission" date="2024-04" db="EMBL/GenBank/DDBJ databases">
        <title>Genome assembly C_amara_ONT_v2.</title>
        <authorList>
            <person name="Yant L."/>
            <person name="Moore C."/>
            <person name="Slenker M."/>
        </authorList>
    </citation>
    <scope>NUCLEOTIDE SEQUENCE [LARGE SCALE GENOMIC DNA]</scope>
    <source>
        <tissue evidence="6">Leaf</tissue>
    </source>
</reference>
<dbReference type="InterPro" id="IPR050794">
    <property type="entry name" value="CPA2_transporter"/>
</dbReference>
<evidence type="ECO:0000256" key="2">
    <source>
        <dbReference type="ARBA" id="ARBA00022538"/>
    </source>
</evidence>
<accession>A0ABD1BGX5</accession>
<dbReference type="EMBL" id="JBANAX010000297">
    <property type="protein sequence ID" value="KAL1214845.1"/>
    <property type="molecule type" value="Genomic_DNA"/>
</dbReference>
<dbReference type="PANTHER" id="PTHR32468:SF17">
    <property type="entry name" value="CATION_H(+) ANTIPORTER 4"/>
    <property type="match status" value="1"/>
</dbReference>
<evidence type="ECO:0000259" key="5">
    <source>
        <dbReference type="Pfam" id="PF23256"/>
    </source>
</evidence>
<dbReference type="AlphaFoldDB" id="A0ABD1BGX5"/>
<sequence length="134" mass="15133">MFYNSENVVVSFEQFRKEFFGFIFVSTYTALSVPQTMRGDICMLALNNTTSLIILPFHQTWSADGSAIVSDSKMIRKLNKSVLELSPCSVGIFVYQSNSGRRTIRETVTNFSSYQVCMLFLGGKDDREVLTLAK</sequence>
<keyword evidence="4" id="KW-0406">Ion transport</keyword>
<name>A0ABD1BGX5_CARAN</name>
<organism evidence="6 7">
    <name type="scientific">Cardamine amara subsp. amara</name>
    <dbReference type="NCBI Taxonomy" id="228776"/>
    <lineage>
        <taxon>Eukaryota</taxon>
        <taxon>Viridiplantae</taxon>
        <taxon>Streptophyta</taxon>
        <taxon>Embryophyta</taxon>
        <taxon>Tracheophyta</taxon>
        <taxon>Spermatophyta</taxon>
        <taxon>Magnoliopsida</taxon>
        <taxon>eudicotyledons</taxon>
        <taxon>Gunneridae</taxon>
        <taxon>Pentapetalae</taxon>
        <taxon>rosids</taxon>
        <taxon>malvids</taxon>
        <taxon>Brassicales</taxon>
        <taxon>Brassicaceae</taxon>
        <taxon>Cardamineae</taxon>
        <taxon>Cardamine</taxon>
    </lineage>
</organism>
<keyword evidence="1" id="KW-0813">Transport</keyword>
<dbReference type="InterPro" id="IPR057291">
    <property type="entry name" value="CHX17_2nd"/>
</dbReference>